<keyword evidence="5" id="KW-0472">Membrane</keyword>
<accession>A0A1I3SIZ2</accession>
<dbReference type="InterPro" id="IPR002641">
    <property type="entry name" value="PNPLA_dom"/>
</dbReference>
<keyword evidence="1 4" id="KW-0378">Hydrolase</keyword>
<reference evidence="8" key="1">
    <citation type="submission" date="2016-10" db="EMBL/GenBank/DDBJ databases">
        <authorList>
            <person name="Varghese N."/>
            <person name="Submissions S."/>
        </authorList>
    </citation>
    <scope>NUCLEOTIDE SEQUENCE [LARGE SCALE GENOMIC DNA]</scope>
    <source>
        <strain evidence="8">DSM 26348</strain>
    </source>
</reference>
<evidence type="ECO:0000259" key="6">
    <source>
        <dbReference type="PROSITE" id="PS51635"/>
    </source>
</evidence>
<protein>
    <submittedName>
        <fullName evidence="7">Patatin-like phospholipase</fullName>
    </submittedName>
</protein>
<dbReference type="Gene3D" id="3.40.1090.10">
    <property type="entry name" value="Cytosolic phospholipase A2 catalytic domain"/>
    <property type="match status" value="2"/>
</dbReference>
<dbReference type="GO" id="GO:0016042">
    <property type="term" value="P:lipid catabolic process"/>
    <property type="evidence" value="ECO:0007669"/>
    <property type="project" value="UniProtKB-UniRule"/>
</dbReference>
<dbReference type="PANTHER" id="PTHR14226">
    <property type="entry name" value="NEUROPATHY TARGET ESTERASE/SWISS CHEESE D.MELANOGASTER"/>
    <property type="match status" value="1"/>
</dbReference>
<dbReference type="InterPro" id="IPR050301">
    <property type="entry name" value="NTE"/>
</dbReference>
<proteinExistence type="predicted"/>
<keyword evidence="8" id="KW-1185">Reference proteome</keyword>
<dbReference type="EMBL" id="FOQD01000024">
    <property type="protein sequence ID" value="SFJ58694.1"/>
    <property type="molecule type" value="Genomic_DNA"/>
</dbReference>
<dbReference type="PROSITE" id="PS51635">
    <property type="entry name" value="PNPLA"/>
    <property type="match status" value="1"/>
</dbReference>
<sequence length="831" mass="93888">MHRIGLALSGGGFRATLFHLGMIRFLREANILPNVTQITSVSGGSILAAHLVQNWQRYTGSLKDFDAAAAEILRFVQLDIRNRVVRRYPLAMPLRGLRRLALRRPCRQLTRTGLLEYHYEKFLFGDTCLFQLPDRPRLYMLATNLSEGCLCAFTRDGLLMQRRRPGQRMRFERIHTGLATIPMAVTASSAFPGFFPPLELQASDVGANPGQFGRLAFTDGGVYDNLGVRMFRCLERSWMASEVRLELDDLSDPQQLQRALAEAAAGPVENPLRRLSHLLSQPRNGMAGNVMSESESVARLVDGLWDVLNHENLARDPAFSGLSLNDADVETLIRAAQQDERELEGGERLWLNRQLVQNAVRQVTGRPCFRSENGCFDSVLVSDAGKEFQIVANARAGGLISTSMRASDILMDRVWQLEVDTFSGTPGFVFAPISRCIDREEDPTAAHPEIQRRAAEIRTDLDRFSPLEISALIRHGYCVGRSACRSRPDLFGTEIPADSPWDPMSTARAASPKIIPPVATVVPPIAPVTQQSRTLQHSAVRRIWSTLLDYRDWISYIYVPLLVPILLILPYYGVKWYRQSQINQQLVESMAQSNQDYAVMNRLLQDGTPPLFEGMPMIEVRELTPPDYSGLEVIADLRVLDMRRWMSTPRRAAAGQSSIYGYRRFRLRKLESTANRFVVKFRLDHPRLDVRSLNPHVPARLRVQRPAAAAGRETPHLFEVEFDLSKIPPKEVVDLALELQVREPQGENQQSVNLYVDTETGLLSAWLLMPDDKRYQNFNLLRYPKGNISESESVAPAQQLNVVDGHILAFTLLSVEPDFTYECRWTFPEKP</sequence>
<dbReference type="Pfam" id="PF01734">
    <property type="entry name" value="Patatin"/>
    <property type="match status" value="1"/>
</dbReference>
<feature type="domain" description="PNPLA" evidence="6">
    <location>
        <begin position="7"/>
        <end position="232"/>
    </location>
</feature>
<feature type="transmembrane region" description="Helical" evidence="5">
    <location>
        <begin position="553"/>
        <end position="574"/>
    </location>
</feature>
<evidence type="ECO:0000313" key="7">
    <source>
        <dbReference type="EMBL" id="SFJ58694.1"/>
    </source>
</evidence>
<gene>
    <name evidence="7" type="ORF">SAMN05421753_12452</name>
</gene>
<evidence type="ECO:0000256" key="5">
    <source>
        <dbReference type="SAM" id="Phobius"/>
    </source>
</evidence>
<dbReference type="STRING" id="1576369.SAMN05421753_12452"/>
<name>A0A1I3SIZ2_9PLAN</name>
<evidence type="ECO:0000256" key="4">
    <source>
        <dbReference type="PROSITE-ProRule" id="PRU01161"/>
    </source>
</evidence>
<keyword evidence="2 4" id="KW-0442">Lipid degradation</keyword>
<evidence type="ECO:0000313" key="8">
    <source>
        <dbReference type="Proteomes" id="UP000199518"/>
    </source>
</evidence>
<keyword evidence="5" id="KW-1133">Transmembrane helix</keyword>
<dbReference type="SUPFAM" id="SSF52151">
    <property type="entry name" value="FabD/lysophospholipase-like"/>
    <property type="match status" value="1"/>
</dbReference>
<evidence type="ECO:0000256" key="1">
    <source>
        <dbReference type="ARBA" id="ARBA00022801"/>
    </source>
</evidence>
<evidence type="ECO:0000256" key="3">
    <source>
        <dbReference type="ARBA" id="ARBA00023098"/>
    </source>
</evidence>
<dbReference type="RefSeq" id="WP_092056717.1">
    <property type="nucleotide sequence ID" value="NZ_FOQD01000024.1"/>
</dbReference>
<keyword evidence="5" id="KW-0812">Transmembrane</keyword>
<comment type="caution">
    <text evidence="4">Lacks conserved residue(s) required for the propagation of feature annotation.</text>
</comment>
<keyword evidence="3 4" id="KW-0443">Lipid metabolism</keyword>
<dbReference type="OrthoDB" id="9813090at2"/>
<dbReference type="Proteomes" id="UP000199518">
    <property type="component" value="Unassembled WGS sequence"/>
</dbReference>
<evidence type="ECO:0000256" key="2">
    <source>
        <dbReference type="ARBA" id="ARBA00022963"/>
    </source>
</evidence>
<dbReference type="PANTHER" id="PTHR14226:SF29">
    <property type="entry name" value="NEUROPATHY TARGET ESTERASE SWS"/>
    <property type="match status" value="1"/>
</dbReference>
<dbReference type="InterPro" id="IPR016035">
    <property type="entry name" value="Acyl_Trfase/lysoPLipase"/>
</dbReference>
<dbReference type="AlphaFoldDB" id="A0A1I3SIZ2"/>
<feature type="short sequence motif" description="DGA/G" evidence="4">
    <location>
        <begin position="219"/>
        <end position="221"/>
    </location>
</feature>
<organism evidence="7 8">
    <name type="scientific">Planctomicrobium piriforme</name>
    <dbReference type="NCBI Taxonomy" id="1576369"/>
    <lineage>
        <taxon>Bacteria</taxon>
        <taxon>Pseudomonadati</taxon>
        <taxon>Planctomycetota</taxon>
        <taxon>Planctomycetia</taxon>
        <taxon>Planctomycetales</taxon>
        <taxon>Planctomycetaceae</taxon>
        <taxon>Planctomicrobium</taxon>
    </lineage>
</organism>
<feature type="active site" description="Nucleophile" evidence="4">
    <location>
        <position position="42"/>
    </location>
</feature>
<dbReference type="GO" id="GO:0016787">
    <property type="term" value="F:hydrolase activity"/>
    <property type="evidence" value="ECO:0007669"/>
    <property type="project" value="UniProtKB-UniRule"/>
</dbReference>
<feature type="active site" description="Proton acceptor" evidence="4">
    <location>
        <position position="219"/>
    </location>
</feature>